<evidence type="ECO:0000259" key="3">
    <source>
        <dbReference type="Pfam" id="PF07452"/>
    </source>
</evidence>
<evidence type="ECO:0000256" key="2">
    <source>
        <dbReference type="SAM" id="SignalP"/>
    </source>
</evidence>
<keyword evidence="2" id="KW-0732">Signal</keyword>
<sequence>MLRLIVKGACVAGSILALSAGANAATFTYTTTFTELNDSGGSGNATVVYDDVANTLRVQIQASGLDDGLHVMHIHGRFSDGVDGDPIDSVTPVPESEFDTNNDGILTVPEGAPAYGPIILPLADSGSANSNNFQSGTSIDYDRTFDFSAPNAQTLFANVGDSNDSYGVEDLLPLFLREIVIHGVNEDGEFIASLPALAGELSEVPVPGAVILFGSALAAFGAARRRKAA</sequence>
<evidence type="ECO:0000256" key="1">
    <source>
        <dbReference type="SAM" id="Phobius"/>
    </source>
</evidence>
<keyword evidence="1" id="KW-1133">Transmembrane helix</keyword>
<dbReference type="AlphaFoldDB" id="A0A9X2L955"/>
<proteinExistence type="predicted"/>
<feature type="chain" id="PRO_5040717710" evidence="2">
    <location>
        <begin position="25"/>
        <end position="229"/>
    </location>
</feature>
<accession>A0A9X2L955</accession>
<dbReference type="Proteomes" id="UP001142610">
    <property type="component" value="Unassembled WGS sequence"/>
</dbReference>
<keyword evidence="1" id="KW-0472">Membrane</keyword>
<feature type="domain" description="CHRD" evidence="3">
    <location>
        <begin position="37"/>
        <end position="134"/>
    </location>
</feature>
<dbReference type="RefSeq" id="WP_256619191.1">
    <property type="nucleotide sequence ID" value="NZ_JANIBC010000004.1"/>
</dbReference>
<name>A0A9X2L955_9PROT</name>
<feature type="transmembrane region" description="Helical" evidence="1">
    <location>
        <begin position="204"/>
        <end position="223"/>
    </location>
</feature>
<evidence type="ECO:0000313" key="4">
    <source>
        <dbReference type="EMBL" id="MCQ8185322.1"/>
    </source>
</evidence>
<comment type="caution">
    <text evidence="4">The sequence shown here is derived from an EMBL/GenBank/DDBJ whole genome shotgun (WGS) entry which is preliminary data.</text>
</comment>
<dbReference type="EMBL" id="JANIBC010000004">
    <property type="protein sequence ID" value="MCQ8185322.1"/>
    <property type="molecule type" value="Genomic_DNA"/>
</dbReference>
<dbReference type="InterPro" id="IPR010895">
    <property type="entry name" value="CHRD"/>
</dbReference>
<organism evidence="4 5">
    <name type="scientific">Parvularcula maris</name>
    <dbReference type="NCBI Taxonomy" id="2965077"/>
    <lineage>
        <taxon>Bacteria</taxon>
        <taxon>Pseudomonadati</taxon>
        <taxon>Pseudomonadota</taxon>
        <taxon>Alphaproteobacteria</taxon>
        <taxon>Parvularculales</taxon>
        <taxon>Parvularculaceae</taxon>
        <taxon>Parvularcula</taxon>
    </lineage>
</organism>
<keyword evidence="1" id="KW-0812">Transmembrane</keyword>
<dbReference type="Pfam" id="PF07452">
    <property type="entry name" value="CHRD"/>
    <property type="match status" value="1"/>
</dbReference>
<gene>
    <name evidence="4" type="ORF">NOG11_07945</name>
</gene>
<protein>
    <submittedName>
        <fullName evidence="4">CHRD domain-containing protein</fullName>
    </submittedName>
</protein>
<keyword evidence="5" id="KW-1185">Reference proteome</keyword>
<feature type="signal peptide" evidence="2">
    <location>
        <begin position="1"/>
        <end position="24"/>
    </location>
</feature>
<evidence type="ECO:0000313" key="5">
    <source>
        <dbReference type="Proteomes" id="UP001142610"/>
    </source>
</evidence>
<reference evidence="4" key="1">
    <citation type="submission" date="2022-07" db="EMBL/GenBank/DDBJ databases">
        <title>Parvularcula maris sp. nov., an algicidal bacterium isolated from seawater.</title>
        <authorList>
            <person name="Li F."/>
        </authorList>
    </citation>
    <scope>NUCLEOTIDE SEQUENCE</scope>
    <source>
        <strain evidence="4">BGMRC 0090</strain>
    </source>
</reference>